<dbReference type="PANTHER" id="PTHR39198">
    <property type="entry name" value="HYPOTHETICAL MEMBRANE PROTEIN, CONSERVED"/>
    <property type="match status" value="1"/>
</dbReference>
<sequence length="888" mass="90085">MQRAGLIGLLVALVLGLAYAMTPAGTAIQNQASASYIDSANQPRTTTSNLVTTLVQQVYAFTITPDGTEASPGQTKNALPGGQVVFNYVVTNNGNGTDTINLSTVQGTADNFDLLSPTIYRDTNCNGTLDAGENTPITGLTLGMGQSACVLVVATIPTSATSGQYGNLNLAGTNAAPSPITDNDNWARAVTTTAAALTASKAASPAGSASPGGTITYTISGQNVGGSAAYGIPVTVDSTPRTGILIADTIPTGLTVNTMPTGSAGAGTVKIIYNSGAGWQTLTASALPLTGNGTVKIGMLIEGTGAFFPVGAQYTFSFTATVPSTASAGTSYANSATVQFDANGDGDANDPGETVSTNTTTNTVGASYNVAVGPYGYPEAGASGSYSVGGYTVARSGDTQTISSAYSGTTVVFRHTLKNTGNAADSFTLSFSGAPSGWACQLVADDLTTPISGPVGPIPAGGTYDFALKCAIPANYTTSSAVNLTVTATSANDPSKQDTTTDTVSQVLLGYAVDLAQRGFAGDGDPTNDNPPAQSANPGQTVYFPVEVYNAGNNADNYTLTASVPTGWSAVFYPDTDCDGTPDSAPVTNTGVINPNQKRCFVAAVSVPSGTAPGANPVSFTATSTTVGTVSDTISSTVNVNLLAQVQLDPDRSGTVTSPGTLTYTHTLINNSNAPAYCDISGDGGSHGWTYQYSTDGTSWYSALADVYAVPNGGTQTIYVRVLVPAGEPVGRVDVNTVTARCDVTTGSPDNDYEATDAATETTTIVGGELRLQKSVDKLTAYPGETLTYTIVAENIGTGDLKKVIVADPIPAYTTFVSVSATATGFSGTYTVLYSTDGVTWSTSAPTSVPTGGSVYVGVDTNGDGNITDADLMPPAARITITLRVQVQ</sequence>
<evidence type="ECO:0000256" key="2">
    <source>
        <dbReference type="SAM" id="SignalP"/>
    </source>
</evidence>
<dbReference type="STRING" id="482827.SAMN04488243_11031"/>
<dbReference type="OrthoDB" id="28777at2"/>
<dbReference type="InterPro" id="IPR001434">
    <property type="entry name" value="OmcB-like_DUF11"/>
</dbReference>
<feature type="compositionally biased region" description="Polar residues" evidence="1">
    <location>
        <begin position="527"/>
        <end position="539"/>
    </location>
</feature>
<dbReference type="NCBIfam" id="TIGR01451">
    <property type="entry name" value="B_ant_repeat"/>
    <property type="match status" value="1"/>
</dbReference>
<protein>
    <submittedName>
        <fullName evidence="4">Conserved repeat domain-containing protein</fullName>
    </submittedName>
</protein>
<proteinExistence type="predicted"/>
<feature type="chain" id="PRO_5011466388" evidence="2">
    <location>
        <begin position="21"/>
        <end position="888"/>
    </location>
</feature>
<dbReference type="PROSITE" id="PS00018">
    <property type="entry name" value="EF_HAND_1"/>
    <property type="match status" value="1"/>
</dbReference>
<evidence type="ECO:0000313" key="5">
    <source>
        <dbReference type="Proteomes" id="UP000199446"/>
    </source>
</evidence>
<feature type="domain" description="DUF11" evidence="3">
    <location>
        <begin position="770"/>
        <end position="842"/>
    </location>
</feature>
<name>A0A1G7FQS6_9DEIN</name>
<dbReference type="InterPro" id="IPR047589">
    <property type="entry name" value="DUF11_rpt"/>
</dbReference>
<dbReference type="Proteomes" id="UP000199446">
    <property type="component" value="Unassembled WGS sequence"/>
</dbReference>
<dbReference type="PANTHER" id="PTHR39198:SF1">
    <property type="entry name" value="ALPHA-GALACTOSIDASE NEW3 DOMAIN-CONTAINING PROTEIN"/>
    <property type="match status" value="1"/>
</dbReference>
<keyword evidence="2" id="KW-0732">Signal</keyword>
<dbReference type="Gene3D" id="2.60.40.740">
    <property type="match status" value="1"/>
</dbReference>
<evidence type="ECO:0000259" key="3">
    <source>
        <dbReference type="Pfam" id="PF01345"/>
    </source>
</evidence>
<dbReference type="AlphaFoldDB" id="A0A1G7FQS6"/>
<feature type="signal peptide" evidence="2">
    <location>
        <begin position="1"/>
        <end position="20"/>
    </location>
</feature>
<dbReference type="Pfam" id="PF01345">
    <property type="entry name" value="DUF11"/>
    <property type="match status" value="1"/>
</dbReference>
<feature type="region of interest" description="Disordered" evidence="1">
    <location>
        <begin position="519"/>
        <end position="539"/>
    </location>
</feature>
<gene>
    <name evidence="4" type="ORF">SAMN04488243_11031</name>
</gene>
<evidence type="ECO:0000256" key="1">
    <source>
        <dbReference type="SAM" id="MobiDB-lite"/>
    </source>
</evidence>
<accession>A0A1G7FQS6</accession>
<dbReference type="EMBL" id="FNBC01000010">
    <property type="protein sequence ID" value="SDE78257.1"/>
    <property type="molecule type" value="Genomic_DNA"/>
</dbReference>
<evidence type="ECO:0000313" key="4">
    <source>
        <dbReference type="EMBL" id="SDE78257.1"/>
    </source>
</evidence>
<keyword evidence="5" id="KW-1185">Reference proteome</keyword>
<dbReference type="RefSeq" id="WP_093006540.1">
    <property type="nucleotide sequence ID" value="NZ_FNBC01000010.1"/>
</dbReference>
<organism evidence="4 5">
    <name type="scientific">Thermus arciformis</name>
    <dbReference type="NCBI Taxonomy" id="482827"/>
    <lineage>
        <taxon>Bacteria</taxon>
        <taxon>Thermotogati</taxon>
        <taxon>Deinococcota</taxon>
        <taxon>Deinococci</taxon>
        <taxon>Thermales</taxon>
        <taxon>Thermaceae</taxon>
        <taxon>Thermus</taxon>
    </lineage>
</organism>
<dbReference type="InterPro" id="IPR018247">
    <property type="entry name" value="EF_Hand_1_Ca_BS"/>
</dbReference>
<reference evidence="5" key="1">
    <citation type="submission" date="2016-10" db="EMBL/GenBank/DDBJ databases">
        <authorList>
            <person name="Varghese N."/>
            <person name="Submissions S."/>
        </authorList>
    </citation>
    <scope>NUCLEOTIDE SEQUENCE [LARGE SCALE GENOMIC DNA]</scope>
    <source>
        <strain evidence="5">CGMCC 1.6992</strain>
    </source>
</reference>